<dbReference type="Proteomes" id="UP000287166">
    <property type="component" value="Unassembled WGS sequence"/>
</dbReference>
<dbReference type="InParanoid" id="A0A401GBM4"/>
<gene>
    <name evidence="1" type="ORF">SCP_0207330</name>
</gene>
<proteinExistence type="predicted"/>
<dbReference type="RefSeq" id="XP_027610446.1">
    <property type="nucleotide sequence ID" value="XM_027754645.1"/>
</dbReference>
<evidence type="ECO:0000313" key="1">
    <source>
        <dbReference type="EMBL" id="GBE79533.1"/>
    </source>
</evidence>
<sequence length="62" mass="7082">MVVRPGWGFRDAQHLAPELGKVRLPHSQREDLSVQREALTHWHIVLAEEAKTQDGGEERPCL</sequence>
<reference evidence="1 2" key="1">
    <citation type="journal article" date="2018" name="Sci. Rep.">
        <title>Genome sequence of the cauliflower mushroom Sparassis crispa (Hanabiratake) and its association with beneficial usage.</title>
        <authorList>
            <person name="Kiyama R."/>
            <person name="Furutani Y."/>
            <person name="Kawaguchi K."/>
            <person name="Nakanishi T."/>
        </authorList>
    </citation>
    <scope>NUCLEOTIDE SEQUENCE [LARGE SCALE GENOMIC DNA]</scope>
</reference>
<protein>
    <submittedName>
        <fullName evidence="1">Uncharacterized protein</fullName>
    </submittedName>
</protein>
<organism evidence="1 2">
    <name type="scientific">Sparassis crispa</name>
    <dbReference type="NCBI Taxonomy" id="139825"/>
    <lineage>
        <taxon>Eukaryota</taxon>
        <taxon>Fungi</taxon>
        <taxon>Dikarya</taxon>
        <taxon>Basidiomycota</taxon>
        <taxon>Agaricomycotina</taxon>
        <taxon>Agaricomycetes</taxon>
        <taxon>Polyporales</taxon>
        <taxon>Sparassidaceae</taxon>
        <taxon>Sparassis</taxon>
    </lineage>
</organism>
<dbReference type="GeneID" id="38776450"/>
<accession>A0A401GBM4</accession>
<dbReference type="AlphaFoldDB" id="A0A401GBM4"/>
<dbReference type="EMBL" id="BFAD01000002">
    <property type="protein sequence ID" value="GBE79533.1"/>
    <property type="molecule type" value="Genomic_DNA"/>
</dbReference>
<comment type="caution">
    <text evidence="1">The sequence shown here is derived from an EMBL/GenBank/DDBJ whole genome shotgun (WGS) entry which is preliminary data.</text>
</comment>
<keyword evidence="2" id="KW-1185">Reference proteome</keyword>
<name>A0A401GBM4_9APHY</name>
<evidence type="ECO:0000313" key="2">
    <source>
        <dbReference type="Proteomes" id="UP000287166"/>
    </source>
</evidence>